<evidence type="ECO:0000256" key="1">
    <source>
        <dbReference type="SAM" id="MobiDB-lite"/>
    </source>
</evidence>
<evidence type="ECO:0000313" key="2">
    <source>
        <dbReference type="EMBL" id="KAF7674953.1"/>
    </source>
</evidence>
<dbReference type="AlphaFoldDB" id="A0A8H7B266"/>
<dbReference type="Proteomes" id="UP000596902">
    <property type="component" value="Unassembled WGS sequence"/>
</dbReference>
<comment type="caution">
    <text evidence="2">The sequence shown here is derived from an EMBL/GenBank/DDBJ whole genome shotgun (WGS) entry which is preliminary data.</text>
</comment>
<proteinExistence type="predicted"/>
<feature type="compositionally biased region" description="Basic and acidic residues" evidence="1">
    <location>
        <begin position="86"/>
        <end position="95"/>
    </location>
</feature>
<feature type="compositionally biased region" description="Basic residues" evidence="1">
    <location>
        <begin position="122"/>
        <end position="131"/>
    </location>
</feature>
<dbReference type="EMBL" id="JAAABM010000009">
    <property type="protein sequence ID" value="KAF7674953.1"/>
    <property type="molecule type" value="Genomic_DNA"/>
</dbReference>
<gene>
    <name evidence="2" type="ORF">GT037_006716</name>
</gene>
<name>A0A8H7B266_9PLEO</name>
<accession>A0A8H7B266</accession>
<reference evidence="2" key="2">
    <citation type="submission" date="2020-08" db="EMBL/GenBank/DDBJ databases">
        <title>Draft Genome Sequence of Cumin Blight Pathogen Alternaria burnsii.</title>
        <authorList>
            <person name="Feng Z."/>
        </authorList>
    </citation>
    <scope>NUCLEOTIDE SEQUENCE</scope>
    <source>
        <strain evidence="2">CBS107.38</strain>
    </source>
</reference>
<protein>
    <submittedName>
        <fullName evidence="2">Uncharacterized protein</fullName>
    </submittedName>
</protein>
<evidence type="ECO:0000313" key="3">
    <source>
        <dbReference type="Proteomes" id="UP000596902"/>
    </source>
</evidence>
<sequence>MQLLSFSQDYHDVLADQYHECRAPRPRSSSLSATSSGFFTCGCISLPIFRSRTHELIPEPLAWGKGSGWRSKHKQSNRWTSLRQIDGEGRRRSVDENLPPRATEGSTYRRRKRIPDIMSHTKVLRGSKRRAGSTELSERRDLSQASRRLASGSSSQGNGSLLIRLPRGFALVRLSRATTSHSEATYDYDATTHDDHRQKSSAVSDYPWRRSSFYNSSPPSSPFPYDIPPPLPVNLVNMSKSRLIRSASQASEMWTEEKCNSILPDEETVSRGLMDRARDMRDAWRRHQREVRHEKIKQSIKVLGLVEPASIAGYTKSWGMRLGDVPGDEDRSTSYKA</sequence>
<dbReference type="RefSeq" id="XP_038785235.1">
    <property type="nucleotide sequence ID" value="XM_038931763.1"/>
</dbReference>
<feature type="region of interest" description="Disordered" evidence="1">
    <location>
        <begin position="86"/>
        <end position="158"/>
    </location>
</feature>
<reference evidence="2" key="1">
    <citation type="submission" date="2020-01" db="EMBL/GenBank/DDBJ databases">
        <authorList>
            <person name="Feng Z.H.Z."/>
        </authorList>
    </citation>
    <scope>NUCLEOTIDE SEQUENCE</scope>
    <source>
        <strain evidence="2">CBS107.38</strain>
    </source>
</reference>
<organism evidence="2 3">
    <name type="scientific">Alternaria burnsii</name>
    <dbReference type="NCBI Taxonomy" id="1187904"/>
    <lineage>
        <taxon>Eukaryota</taxon>
        <taxon>Fungi</taxon>
        <taxon>Dikarya</taxon>
        <taxon>Ascomycota</taxon>
        <taxon>Pezizomycotina</taxon>
        <taxon>Dothideomycetes</taxon>
        <taxon>Pleosporomycetidae</taxon>
        <taxon>Pleosporales</taxon>
        <taxon>Pleosporineae</taxon>
        <taxon>Pleosporaceae</taxon>
        <taxon>Alternaria</taxon>
        <taxon>Alternaria sect. Alternaria</taxon>
    </lineage>
</organism>
<dbReference type="GeneID" id="62204941"/>
<keyword evidence="3" id="KW-1185">Reference proteome</keyword>